<proteinExistence type="predicted"/>
<dbReference type="NCBIfam" id="NF033691">
    <property type="entry name" value="immunity_MafI"/>
    <property type="match status" value="1"/>
</dbReference>
<reference evidence="1 2" key="1">
    <citation type="journal article" date="2011" name="J. Bacteriol.">
        <title>Genome sequence of Microbacterium testaceum StLB037, an N-acylhomoserine lactone-degrading bacterium isolated from potato leaves.</title>
        <authorList>
            <person name="Morohoshi T."/>
            <person name="Wang W.-Z."/>
            <person name="Someya N."/>
            <person name="Ikeda T."/>
        </authorList>
    </citation>
    <scope>NUCLEOTIDE SEQUENCE [LARGE SCALE GENOMIC DNA]</scope>
    <source>
        <strain evidence="1 2">StLB037</strain>
    </source>
</reference>
<gene>
    <name evidence="1" type="ordered locus">MTES_3396</name>
</gene>
<evidence type="ECO:0008006" key="3">
    <source>
        <dbReference type="Google" id="ProtNLM"/>
    </source>
</evidence>
<dbReference type="EMBL" id="AP012052">
    <property type="protein sequence ID" value="BAJ76360.1"/>
    <property type="molecule type" value="Genomic_DNA"/>
</dbReference>
<protein>
    <recommendedName>
        <fullName evidence="3">MafI family immunity protein</fullName>
    </recommendedName>
</protein>
<evidence type="ECO:0000313" key="1">
    <source>
        <dbReference type="EMBL" id="BAJ76360.1"/>
    </source>
</evidence>
<dbReference type="Proteomes" id="UP000008975">
    <property type="component" value="Chromosome"/>
</dbReference>
<sequence>MTNETALWASNEIQKIAASLVDVLGQTVIDDVLELVSYSEPGIALDLLCDRISESEVSLSPDLRARIVATGSAMGLDSTVSFLVDPDETRP</sequence>
<dbReference type="HOGENOM" id="CLU_2423666_0_0_11"/>
<organism evidence="1 2">
    <name type="scientific">Microbacterium testaceum (strain StLB037)</name>
    <dbReference type="NCBI Taxonomy" id="979556"/>
    <lineage>
        <taxon>Bacteria</taxon>
        <taxon>Bacillati</taxon>
        <taxon>Actinomycetota</taxon>
        <taxon>Actinomycetes</taxon>
        <taxon>Micrococcales</taxon>
        <taxon>Microbacteriaceae</taxon>
        <taxon>Microbacterium</taxon>
    </lineage>
</organism>
<evidence type="ECO:0000313" key="2">
    <source>
        <dbReference type="Proteomes" id="UP000008975"/>
    </source>
</evidence>
<dbReference type="KEGG" id="mts:MTES_3396"/>
<dbReference type="InterPro" id="IPR047880">
    <property type="entry name" value="MafI-like"/>
</dbReference>
<dbReference type="RefSeq" id="WP_013586482.1">
    <property type="nucleotide sequence ID" value="NC_015125.1"/>
</dbReference>
<reference key="2">
    <citation type="submission" date="2011-02" db="EMBL/GenBank/DDBJ databases">
        <title>Genome sequence of Microbacterium testaceum StLB037.</title>
        <authorList>
            <person name="Morohoshi T."/>
            <person name="Wang W.Z."/>
            <person name="Someya N."/>
            <person name="Ikeda T."/>
        </authorList>
    </citation>
    <scope>NUCLEOTIDE SEQUENCE</scope>
    <source>
        <strain>StLB037</strain>
    </source>
</reference>
<dbReference type="AlphaFoldDB" id="E8NEA6"/>
<name>E8NEA6_MICTS</name>
<accession>E8NEA6</accession>